<dbReference type="EC" id="3.2.1.1" evidence="3"/>
<feature type="active site" description="Charge relay system" evidence="8">
    <location>
        <position position="242"/>
    </location>
</feature>
<dbReference type="Pfam" id="PF13620">
    <property type="entry name" value="CarboxypepD_reg"/>
    <property type="match status" value="3"/>
</dbReference>
<dbReference type="PANTHER" id="PTHR43806:SF67">
    <property type="entry name" value="EGF-LIKE DOMAIN-CONTAINING PROTEIN"/>
    <property type="match status" value="1"/>
</dbReference>
<evidence type="ECO:0000256" key="1">
    <source>
        <dbReference type="ARBA" id="ARBA00000548"/>
    </source>
</evidence>
<dbReference type="InterPro" id="IPR013783">
    <property type="entry name" value="Ig-like_fold"/>
</dbReference>
<dbReference type="EMBL" id="BAAAMU010000127">
    <property type="protein sequence ID" value="GAA1681981.1"/>
    <property type="molecule type" value="Genomic_DNA"/>
</dbReference>
<dbReference type="InterPro" id="IPR023828">
    <property type="entry name" value="Peptidase_S8_Ser-AS"/>
</dbReference>
<feature type="signal peptide" evidence="9">
    <location>
        <begin position="1"/>
        <end position="29"/>
    </location>
</feature>
<dbReference type="InterPro" id="IPR036852">
    <property type="entry name" value="Peptidase_S8/S53_dom_sf"/>
</dbReference>
<dbReference type="Gene3D" id="2.60.120.430">
    <property type="entry name" value="Galactose-binding lectin"/>
    <property type="match status" value="1"/>
</dbReference>
<evidence type="ECO:0000259" key="10">
    <source>
        <dbReference type="Pfam" id="PF00082"/>
    </source>
</evidence>
<comment type="catalytic activity">
    <reaction evidence="1">
        <text>Endohydrolysis of (1-&gt;4)-alpha-D-glucosidic linkages in polysaccharides containing three or more (1-&gt;4)-alpha-linked D-glucose units.</text>
        <dbReference type="EC" id="3.2.1.1"/>
    </reaction>
</comment>
<dbReference type="Pfam" id="PF00082">
    <property type="entry name" value="Peptidase_S8"/>
    <property type="match status" value="1"/>
</dbReference>
<evidence type="ECO:0000256" key="6">
    <source>
        <dbReference type="ARBA" id="ARBA00022825"/>
    </source>
</evidence>
<evidence type="ECO:0000259" key="11">
    <source>
        <dbReference type="Pfam" id="PF11721"/>
    </source>
</evidence>
<dbReference type="Gene3D" id="2.60.40.1120">
    <property type="entry name" value="Carboxypeptidase-like, regulatory domain"/>
    <property type="match status" value="3"/>
</dbReference>
<reference evidence="12 13" key="1">
    <citation type="journal article" date="2019" name="Int. J. Syst. Evol. Microbiol.">
        <title>The Global Catalogue of Microorganisms (GCM) 10K type strain sequencing project: providing services to taxonomists for standard genome sequencing and annotation.</title>
        <authorList>
            <consortium name="The Broad Institute Genomics Platform"/>
            <consortium name="The Broad Institute Genome Sequencing Center for Infectious Disease"/>
            <person name="Wu L."/>
            <person name="Ma J."/>
        </authorList>
    </citation>
    <scope>NUCLEOTIDE SEQUENCE [LARGE SCALE GENOMIC DNA]</scope>
    <source>
        <strain evidence="12 13">JCM 13929</strain>
    </source>
</reference>
<evidence type="ECO:0000256" key="4">
    <source>
        <dbReference type="ARBA" id="ARBA00022670"/>
    </source>
</evidence>
<dbReference type="PROSITE" id="PS51892">
    <property type="entry name" value="SUBTILASE"/>
    <property type="match status" value="1"/>
</dbReference>
<dbReference type="Gene3D" id="3.40.50.200">
    <property type="entry name" value="Peptidase S8/S53 domain"/>
    <property type="match status" value="1"/>
</dbReference>
<dbReference type="SUPFAM" id="SSF52743">
    <property type="entry name" value="Subtilisin-like"/>
    <property type="match status" value="1"/>
</dbReference>
<evidence type="ECO:0000256" key="3">
    <source>
        <dbReference type="ARBA" id="ARBA00012595"/>
    </source>
</evidence>
<evidence type="ECO:0000256" key="2">
    <source>
        <dbReference type="ARBA" id="ARBA00011073"/>
    </source>
</evidence>
<dbReference type="PANTHER" id="PTHR43806">
    <property type="entry name" value="PEPTIDASE S8"/>
    <property type="match status" value="1"/>
</dbReference>
<evidence type="ECO:0000313" key="12">
    <source>
        <dbReference type="EMBL" id="GAA1681981.1"/>
    </source>
</evidence>
<feature type="domain" description="Peptidase S8/S53" evidence="10">
    <location>
        <begin position="186"/>
        <end position="449"/>
    </location>
</feature>
<evidence type="ECO:0000256" key="9">
    <source>
        <dbReference type="SAM" id="SignalP"/>
    </source>
</evidence>
<dbReference type="Pfam" id="PF11721">
    <property type="entry name" value="Malectin"/>
    <property type="match status" value="1"/>
</dbReference>
<keyword evidence="6 8" id="KW-0720">Serine protease</keyword>
<accession>A0ABN2H4W0</accession>
<dbReference type="InterPro" id="IPR008969">
    <property type="entry name" value="CarboxyPept-like_regulatory"/>
</dbReference>
<dbReference type="Proteomes" id="UP001500064">
    <property type="component" value="Unassembled WGS sequence"/>
</dbReference>
<keyword evidence="9" id="KW-0732">Signal</keyword>
<organism evidence="12 13">
    <name type="scientific">Nonomuraea maheshkhaliensis</name>
    <dbReference type="NCBI Taxonomy" id="419590"/>
    <lineage>
        <taxon>Bacteria</taxon>
        <taxon>Bacillati</taxon>
        <taxon>Actinomycetota</taxon>
        <taxon>Actinomycetes</taxon>
        <taxon>Streptosporangiales</taxon>
        <taxon>Streptosporangiaceae</taxon>
        <taxon>Nonomuraea</taxon>
    </lineage>
</organism>
<dbReference type="InterPro" id="IPR008979">
    <property type="entry name" value="Galactose-bd-like_sf"/>
</dbReference>
<evidence type="ECO:0000256" key="5">
    <source>
        <dbReference type="ARBA" id="ARBA00022801"/>
    </source>
</evidence>
<keyword evidence="13" id="KW-1185">Reference proteome</keyword>
<evidence type="ECO:0000256" key="7">
    <source>
        <dbReference type="ARBA" id="ARBA00030238"/>
    </source>
</evidence>
<keyword evidence="5 8" id="KW-0378">Hydrolase</keyword>
<dbReference type="PRINTS" id="PR00723">
    <property type="entry name" value="SUBTILISIN"/>
</dbReference>
<feature type="chain" id="PRO_5047317042" description="alpha-amylase" evidence="9">
    <location>
        <begin position="30"/>
        <end position="1173"/>
    </location>
</feature>
<proteinExistence type="inferred from homology"/>
<sequence>MHHTPRWRTVLVGIVTAAGLLAPQAAAHAAPDPGKIDTAVQAELAQNNKASFWVRMKGSADLSGARRAVTKEAKAELVFDVKSARAKSSQKELRELLDAHHAEYTPFWIVNAVKVTASEKLAAEIASLPEVDRIDPIRTVSLPKPITGKAEPQVRASTSSKGVQAVEWNIDRVNAPRVWDELGNRGEGIVVAHIDSGAQFDHPELAESYRGRNQDGTYTHDYNWFDPARVCPSTAPCDNNGHGTHTMGTMVGKNGIGVAPGAKWIAAKGCELNTCSDASLLAAGQWMVRPTDLNGQNPRPDLAPDIVNNSWGGDGFDPFYKEVVDSWLAAGIFPAFSNGNEGPSCRSSGSPGQYVTAYSAGGFDINNNLYSNSSKGEGENGEIKPNIAAPGVNVRSSTPGNTYGSFTGTSMASPHVAATVALIWSAAPGLTGDIPATRALLDGSATDVSDTSCGGTATDNNVWGEGRLDTYAAVKAAPEEGLGSLSGTVTAGGTPVPGVTLNLTGPLARTVSTGADGTYTIPRLLPGDYRLSAEKFGYGPAEVDVTIVAEQAATADVTMSVLPAGHVSGTVTTAGAPEAGATVAATGTPERATTDAEGRYRLTLPQGSYELVVTPASRCSSGATAPVTVDGDVVKDIELPLRGDNFGYTCASGAQPYVAGTEKLALTGDDVSQQVTLPFQVPFYGTGQSSASISANGFVTFGTAGATASSNSQLPATNAPNNGIYPFWDDFVVDDQGGVYTAVTGTAPRRTFVIEWRNVAFFGALTTRVSFSALLGEDGSVAFRYKDIDTGRDQGGSGTIGIENATGTDGLQYSFNEAVLSTGQGLTFTASRHGLVTGKVTDANDGDPISGATVKVGDVADFTTGADGTFSGQVLAGDYEVVVSKEHYGTFTQSVTIAPAAITRIDTALVTGQVSASVAELTVVMPAGASRTRSLELTNLGSPTPYTVTGESWFTVTPAAGELAKGKKVSLKVTVSSAGVTPGTFREGKLLIKSTSGRQPTIEVKVTVVVPKHQVAIDTGATRNFVDAAGDTWTPDRKYTQGGYGYLTNQNRTASTSRTIAGTPDQALFRTARESMLEYRFDNVPAGTYTVELDFAEVKNTQMGRRVFDVLVEGQLAIPALDLALEAGTYTAVSRQYTVRVTDGQLNVRFATRQGATIVNGLRISERPDRSAP</sequence>
<dbReference type="InterPro" id="IPR021720">
    <property type="entry name" value="Malectin_dom"/>
</dbReference>
<comment type="similarity">
    <text evidence="2 8">Belongs to the peptidase S8 family.</text>
</comment>
<comment type="caution">
    <text evidence="12">The sequence shown here is derived from an EMBL/GenBank/DDBJ whole genome shotgun (WGS) entry which is preliminary data.</text>
</comment>
<feature type="domain" description="Malectin" evidence="11">
    <location>
        <begin position="1014"/>
        <end position="1161"/>
    </location>
</feature>
<dbReference type="InterPro" id="IPR013784">
    <property type="entry name" value="Carb-bd-like_fold"/>
</dbReference>
<dbReference type="RefSeq" id="WP_346113457.1">
    <property type="nucleotide sequence ID" value="NZ_BAAAMU010000127.1"/>
</dbReference>
<dbReference type="PROSITE" id="PS00138">
    <property type="entry name" value="SUBTILASE_SER"/>
    <property type="match status" value="1"/>
</dbReference>
<protein>
    <recommendedName>
        <fullName evidence="3">alpha-amylase</fullName>
        <ecNumber evidence="3">3.2.1.1</ecNumber>
    </recommendedName>
    <alternativeName>
        <fullName evidence="7">1,4-alpha-D-glucan glucanohydrolase</fullName>
    </alternativeName>
</protein>
<name>A0ABN2H4W0_9ACTN</name>
<keyword evidence="4 8" id="KW-0645">Protease</keyword>
<evidence type="ECO:0000313" key="13">
    <source>
        <dbReference type="Proteomes" id="UP001500064"/>
    </source>
</evidence>
<feature type="active site" description="Charge relay system" evidence="8">
    <location>
        <position position="195"/>
    </location>
</feature>
<dbReference type="SUPFAM" id="SSF49452">
    <property type="entry name" value="Starch-binding domain-like"/>
    <property type="match status" value="2"/>
</dbReference>
<dbReference type="SUPFAM" id="SSF49464">
    <property type="entry name" value="Carboxypeptidase regulatory domain-like"/>
    <property type="match status" value="1"/>
</dbReference>
<evidence type="ECO:0000256" key="8">
    <source>
        <dbReference type="PROSITE-ProRule" id="PRU01240"/>
    </source>
</evidence>
<dbReference type="SUPFAM" id="SSF49785">
    <property type="entry name" value="Galactose-binding domain-like"/>
    <property type="match status" value="1"/>
</dbReference>
<feature type="active site" description="Charge relay system" evidence="8">
    <location>
        <position position="410"/>
    </location>
</feature>
<gene>
    <name evidence="12" type="ORF">GCM10009733_093240</name>
</gene>
<dbReference type="InterPro" id="IPR015500">
    <property type="entry name" value="Peptidase_S8_subtilisin-rel"/>
</dbReference>
<dbReference type="InterPro" id="IPR050131">
    <property type="entry name" value="Peptidase_S8_subtilisin-like"/>
</dbReference>
<dbReference type="InterPro" id="IPR000209">
    <property type="entry name" value="Peptidase_S8/S53_dom"/>
</dbReference>
<dbReference type="Gene3D" id="2.60.40.10">
    <property type="entry name" value="Immunoglobulins"/>
    <property type="match status" value="1"/>
</dbReference>